<protein>
    <recommendedName>
        <fullName evidence="4">ABC-2 type transport system permease protein</fullName>
    </recommendedName>
</protein>
<reference evidence="2 3" key="1">
    <citation type="journal article" date="2019" name="Int. J. Syst. Evol. Microbiol.">
        <title>The Global Catalogue of Microorganisms (GCM) 10K type strain sequencing project: providing services to taxonomists for standard genome sequencing and annotation.</title>
        <authorList>
            <consortium name="The Broad Institute Genomics Platform"/>
            <consortium name="The Broad Institute Genome Sequencing Center for Infectious Disease"/>
            <person name="Wu L."/>
            <person name="Ma J."/>
        </authorList>
    </citation>
    <scope>NUCLEOTIDE SEQUENCE [LARGE SCALE GENOMIC DNA]</scope>
    <source>
        <strain evidence="2 3">LMG 29247</strain>
    </source>
</reference>
<feature type="transmembrane region" description="Helical" evidence="1">
    <location>
        <begin position="242"/>
        <end position="260"/>
    </location>
</feature>
<dbReference type="Proteomes" id="UP001596383">
    <property type="component" value="Unassembled WGS sequence"/>
</dbReference>
<feature type="transmembrane region" description="Helical" evidence="1">
    <location>
        <begin position="315"/>
        <end position="335"/>
    </location>
</feature>
<feature type="transmembrane region" description="Helical" evidence="1">
    <location>
        <begin position="110"/>
        <end position="138"/>
    </location>
</feature>
<proteinExistence type="predicted"/>
<evidence type="ECO:0000256" key="1">
    <source>
        <dbReference type="SAM" id="Phobius"/>
    </source>
</evidence>
<accession>A0ABD5SQD9</accession>
<feature type="transmembrane region" description="Helical" evidence="1">
    <location>
        <begin position="384"/>
        <end position="408"/>
    </location>
</feature>
<feature type="transmembrane region" description="Helical" evidence="1">
    <location>
        <begin position="462"/>
        <end position="480"/>
    </location>
</feature>
<keyword evidence="1" id="KW-0472">Membrane</keyword>
<feature type="transmembrane region" description="Helical" evidence="1">
    <location>
        <begin position="72"/>
        <end position="89"/>
    </location>
</feature>
<dbReference type="EMBL" id="JBHSWV010000322">
    <property type="protein sequence ID" value="MFC6767074.1"/>
    <property type="molecule type" value="Genomic_DNA"/>
</dbReference>
<evidence type="ECO:0000313" key="2">
    <source>
        <dbReference type="EMBL" id="MFC6767074.1"/>
    </source>
</evidence>
<keyword evidence="1" id="KW-0812">Transmembrane</keyword>
<feature type="transmembrane region" description="Helical" evidence="1">
    <location>
        <begin position="184"/>
        <end position="207"/>
    </location>
</feature>
<name>A0ABD5SQD9_9EURY</name>
<keyword evidence="1" id="KW-1133">Transmembrane helix</keyword>
<gene>
    <name evidence="2" type="ORF">ACFQE6_19465</name>
</gene>
<keyword evidence="3" id="KW-1185">Reference proteome</keyword>
<evidence type="ECO:0000313" key="3">
    <source>
        <dbReference type="Proteomes" id="UP001596383"/>
    </source>
</evidence>
<dbReference type="AlphaFoldDB" id="A0ABD5SQD9"/>
<feature type="transmembrane region" description="Helical" evidence="1">
    <location>
        <begin position="414"/>
        <end position="442"/>
    </location>
</feature>
<feature type="transmembrane region" description="Helical" evidence="1">
    <location>
        <begin position="500"/>
        <end position="525"/>
    </location>
</feature>
<sequence length="534" mass="54967">MIARDHVVTIGRLELSRRWRVLKENTAQVIAIAISALFLVPIGLGGVVGAYVFGTAIASGDIETPLALTRSGFIYVWLFIAGFGGYRAYATTLRPDRLDGFLTTVSHRELLAGLLFAEAVLWGAPAVLIGIGGSLAFAVGTGSVLSALFLFVAVCVTLMTALTTGFLLALVVRNAGVRSKLLTRLRSVLLGLLGLAYFGVLFTQSFASVLEPLYHVLEPTPIGWSGDLALVGSVSEASLSRGTGTVLASTVFLLASYVVLPRLAAGVWYADGVHIVHESESASSSAGRLSRILPQPVLGVVAADWKRARRAPITLAFAVYPLFLLVSPVSTAIQTGTIGRVLPLSVALFGPWVAGALFALNVVGNEGAVLPATLLGASPGRALVGGHVVAGVLLVGPITVVATVGLGLASPHSIGATITLAVSTLVLAVSAGPIATGIGAVFPRFDAVSVSRSTKAIVPSTLAFAVYSLVLFLVAAPTLAGHSSFFAGAIASSFGPSQGIVRTVGTVVSCAFAVVVGLLSATYGIRSVERFHFD</sequence>
<evidence type="ECO:0008006" key="4">
    <source>
        <dbReference type="Google" id="ProtNLM"/>
    </source>
</evidence>
<dbReference type="RefSeq" id="WP_273740005.1">
    <property type="nucleotide sequence ID" value="NZ_JAQIVI010000322.1"/>
</dbReference>
<organism evidence="2 3">
    <name type="scientific">Natrinema soli</name>
    <dbReference type="NCBI Taxonomy" id="1930624"/>
    <lineage>
        <taxon>Archaea</taxon>
        <taxon>Methanobacteriati</taxon>
        <taxon>Methanobacteriota</taxon>
        <taxon>Stenosarchaea group</taxon>
        <taxon>Halobacteria</taxon>
        <taxon>Halobacteriales</taxon>
        <taxon>Natrialbaceae</taxon>
        <taxon>Natrinema</taxon>
    </lineage>
</organism>
<comment type="caution">
    <text evidence="2">The sequence shown here is derived from an EMBL/GenBank/DDBJ whole genome shotgun (WGS) entry which is preliminary data.</text>
</comment>
<feature type="transmembrane region" description="Helical" evidence="1">
    <location>
        <begin position="144"/>
        <end position="172"/>
    </location>
</feature>
<feature type="transmembrane region" description="Helical" evidence="1">
    <location>
        <begin position="27"/>
        <end position="52"/>
    </location>
</feature>
<feature type="transmembrane region" description="Helical" evidence="1">
    <location>
        <begin position="341"/>
        <end position="363"/>
    </location>
</feature>